<reference evidence="2 4" key="1">
    <citation type="journal article" date="2014" name="Genome Announc.">
        <title>Complete Genome Sequence of the Model Rhizosphere Strain Azospirillum brasilense Az39, Successfully Applied in Agriculture.</title>
        <authorList>
            <person name="Rivera D."/>
            <person name="Revale S."/>
            <person name="Molina R."/>
            <person name="Gualpa J."/>
            <person name="Puente M."/>
            <person name="Maroniche G."/>
            <person name="Paris G."/>
            <person name="Baker D."/>
            <person name="Clavijo B."/>
            <person name="McLay K."/>
            <person name="Spaepen S."/>
            <person name="Perticari A."/>
            <person name="Vazquez M."/>
            <person name="Wisniewski-Dye F."/>
            <person name="Watkins C."/>
            <person name="Martinez-Abarca F."/>
            <person name="Vanderleyden J."/>
            <person name="Cassan F."/>
        </authorList>
    </citation>
    <scope>NUCLEOTIDE SEQUENCE [LARGE SCALE GENOMIC DNA]</scope>
    <source>
        <strain evidence="2 4">Az39</strain>
        <plasmid evidence="2">AbAZ39_p2</plasmid>
    </source>
</reference>
<reference evidence="3 5" key="2">
    <citation type="submission" date="2018-01" db="EMBL/GenBank/DDBJ databases">
        <title>Whole genome sequence of Azospirillum brasilense REC3 isolated from strawberry roots.</title>
        <authorList>
            <person name="Fontana C.A."/>
            <person name="Salazar S.M."/>
            <person name="Bassi D."/>
            <person name="Puglisi E."/>
            <person name="Lovaisa N.C."/>
            <person name="Toffoli L.M."/>
            <person name="Pedraza R."/>
            <person name="Cocconcelli P.S."/>
        </authorList>
    </citation>
    <scope>NUCLEOTIDE SEQUENCE [LARGE SCALE GENOMIC DNA]</scope>
    <source>
        <strain evidence="3 5">REC3</strain>
        <plasmid evidence="3">p10unnamed</plasmid>
    </source>
</reference>
<evidence type="ECO:0000313" key="2">
    <source>
        <dbReference type="EMBL" id="AIB14795.1"/>
    </source>
</evidence>
<dbReference type="InterPro" id="IPR010982">
    <property type="entry name" value="Lambda_DNA-bd_dom_sf"/>
</dbReference>
<dbReference type="InterPro" id="IPR050678">
    <property type="entry name" value="DNA_Partitioning_ATPase"/>
</dbReference>
<evidence type="ECO:0000313" key="4">
    <source>
        <dbReference type="Proteomes" id="UP000027186"/>
    </source>
</evidence>
<feature type="domain" description="AAA" evidence="1">
    <location>
        <begin position="71"/>
        <end position="255"/>
    </location>
</feature>
<accession>A0A2K1FY15</accession>
<organism evidence="2 4">
    <name type="scientific">Azospirillum argentinense</name>
    <dbReference type="NCBI Taxonomy" id="2970906"/>
    <lineage>
        <taxon>Bacteria</taxon>
        <taxon>Pseudomonadati</taxon>
        <taxon>Pseudomonadota</taxon>
        <taxon>Alphaproteobacteria</taxon>
        <taxon>Rhodospirillales</taxon>
        <taxon>Azospirillaceae</taxon>
        <taxon>Azospirillum</taxon>
    </lineage>
</organism>
<gene>
    <name evidence="2" type="ORF">ABAZ39_23160</name>
    <name evidence="3" type="ORF">C1S70_17895</name>
</gene>
<dbReference type="InterPro" id="IPR027417">
    <property type="entry name" value="P-loop_NTPase"/>
</dbReference>
<evidence type="ECO:0000313" key="3">
    <source>
        <dbReference type="EMBL" id="PNQ97442.1"/>
    </source>
</evidence>
<dbReference type="AlphaFoldDB" id="A0A060DPZ2"/>
<dbReference type="RefSeq" id="WP_040136000.1">
    <property type="nucleotide sequence ID" value="NZ_CP007795.1"/>
</dbReference>
<dbReference type="CDD" id="cd02042">
    <property type="entry name" value="ParAB_family"/>
    <property type="match status" value="1"/>
</dbReference>
<dbReference type="SUPFAM" id="SSF52540">
    <property type="entry name" value="P-loop containing nucleoside triphosphate hydrolases"/>
    <property type="match status" value="1"/>
</dbReference>
<dbReference type="PANTHER" id="PTHR13696">
    <property type="entry name" value="P-LOOP CONTAINING NUCLEOSIDE TRIPHOSPHATE HYDROLASE"/>
    <property type="match status" value="1"/>
</dbReference>
<dbReference type="EMBL" id="CP007795">
    <property type="protein sequence ID" value="AIB14795.1"/>
    <property type="molecule type" value="Genomic_DNA"/>
</dbReference>
<dbReference type="Proteomes" id="UP000027186">
    <property type="component" value="Plasmid AbAZ39_p2"/>
</dbReference>
<dbReference type="Gene3D" id="3.40.50.300">
    <property type="entry name" value="P-loop containing nucleotide triphosphate hydrolases"/>
    <property type="match status" value="1"/>
</dbReference>
<dbReference type="KEGG" id="abq:ABAZ39_23160"/>
<name>A0A060DPZ2_9PROT</name>
<evidence type="ECO:0000313" key="5">
    <source>
        <dbReference type="Proteomes" id="UP000236268"/>
    </source>
</evidence>
<evidence type="ECO:0000259" key="1">
    <source>
        <dbReference type="Pfam" id="PF13614"/>
    </source>
</evidence>
<geneLocation type="plasmid" evidence="2 4">
    <name>AbAZ39_p2</name>
</geneLocation>
<dbReference type="Proteomes" id="UP000236268">
    <property type="component" value="Unassembled WGS sequence"/>
</dbReference>
<dbReference type="Pfam" id="PF13614">
    <property type="entry name" value="AAA_31"/>
    <property type="match status" value="1"/>
</dbReference>
<dbReference type="CDD" id="cd00093">
    <property type="entry name" value="HTH_XRE"/>
    <property type="match status" value="1"/>
</dbReference>
<sequence>MRGEDIKAFREGRTLNQPDFAAWLNEKLGRKYDKAKISRWENGSEKIPAPVISLLLQEKIGTVTQHGPALICAAANRKGGVGKTAFTVNTATLLARHFKVLLIDADPQANATIHLGINSIEREREEKTLYYALKASVEALKSRGKHFDLGDYIVTTDSGLDVIPSGMRLGDAEAELQSQSSGDCALRECLDGGARQSYDFIFVDTPPHFGMLARNALTAANTVAIPCQTEMLSVAGVEFLLENLDMIRRRANPGVSVLGILPTMFNARLTQDQASLDDIRNLFGTKLRVFGPIPRATVYAQAVAAGRAALEAVPDAPGYEVYQAVADALIQERARMPEVMAHVA</sequence>
<dbReference type="InterPro" id="IPR001387">
    <property type="entry name" value="Cro/C1-type_HTH"/>
</dbReference>
<dbReference type="OrthoDB" id="9815116at2"/>
<dbReference type="PANTHER" id="PTHR13696:SF98">
    <property type="entry name" value="PLASMID PARTITION PROTEIN A"/>
    <property type="match status" value="1"/>
</dbReference>
<accession>A0A060DPZ2</accession>
<protein>
    <submittedName>
        <fullName evidence="3">Chromosome partitioning protein</fullName>
    </submittedName>
</protein>
<keyword evidence="2" id="KW-0614">Plasmid</keyword>
<dbReference type="GO" id="GO:0003677">
    <property type="term" value="F:DNA binding"/>
    <property type="evidence" value="ECO:0007669"/>
    <property type="project" value="InterPro"/>
</dbReference>
<geneLocation type="plasmid" evidence="3">
    <name>p10unnamed</name>
</geneLocation>
<dbReference type="EMBL" id="POWG01000019">
    <property type="protein sequence ID" value="PNQ97442.1"/>
    <property type="molecule type" value="Genomic_DNA"/>
</dbReference>
<dbReference type="InterPro" id="IPR025669">
    <property type="entry name" value="AAA_dom"/>
</dbReference>
<dbReference type="Gene3D" id="1.10.260.40">
    <property type="entry name" value="lambda repressor-like DNA-binding domains"/>
    <property type="match status" value="1"/>
</dbReference>
<proteinExistence type="predicted"/>